<reference evidence="6 7" key="1">
    <citation type="submission" date="2019-07" db="EMBL/GenBank/DDBJ databases">
        <title>Annotation for the trematode Paragonimus westermani.</title>
        <authorList>
            <person name="Choi Y.-J."/>
        </authorList>
    </citation>
    <scope>NUCLEOTIDE SEQUENCE [LARGE SCALE GENOMIC DNA]</scope>
    <source>
        <strain evidence="6">180907_Pwestermani</strain>
    </source>
</reference>
<dbReference type="EMBL" id="JTDF01002681">
    <property type="protein sequence ID" value="KAF8568555.1"/>
    <property type="molecule type" value="Genomic_DNA"/>
</dbReference>
<dbReference type="GO" id="GO:0038060">
    <property type="term" value="P:nitric oxide-cGMP-mediated signaling"/>
    <property type="evidence" value="ECO:0007669"/>
    <property type="project" value="TreeGrafter"/>
</dbReference>
<dbReference type="GO" id="GO:0020037">
    <property type="term" value="F:heme binding"/>
    <property type="evidence" value="ECO:0007669"/>
    <property type="project" value="InterPro"/>
</dbReference>
<keyword evidence="2" id="KW-0547">Nucleotide-binding</keyword>
<organism evidence="6 7">
    <name type="scientific">Paragonimus westermani</name>
    <dbReference type="NCBI Taxonomy" id="34504"/>
    <lineage>
        <taxon>Eukaryota</taxon>
        <taxon>Metazoa</taxon>
        <taxon>Spiralia</taxon>
        <taxon>Lophotrochozoa</taxon>
        <taxon>Platyhelminthes</taxon>
        <taxon>Trematoda</taxon>
        <taxon>Digenea</taxon>
        <taxon>Plagiorchiida</taxon>
        <taxon>Troglotremata</taxon>
        <taxon>Troglotrematidae</taxon>
        <taxon>Paragonimus</taxon>
    </lineage>
</organism>
<dbReference type="InterPro" id="IPR011645">
    <property type="entry name" value="HNOB_dom_associated"/>
</dbReference>
<dbReference type="GO" id="GO:0000166">
    <property type="term" value="F:nucleotide binding"/>
    <property type="evidence" value="ECO:0007669"/>
    <property type="project" value="UniProtKB-KW"/>
</dbReference>
<evidence type="ECO:0000256" key="3">
    <source>
        <dbReference type="ARBA" id="ARBA00023293"/>
    </source>
</evidence>
<evidence type="ECO:0000259" key="4">
    <source>
        <dbReference type="Pfam" id="PF07700"/>
    </source>
</evidence>
<evidence type="ECO:0000259" key="5">
    <source>
        <dbReference type="Pfam" id="PF07701"/>
    </source>
</evidence>
<sequence length="247" mass="28564">MYGLLIEGLQNYFLERHSIELWEKVLTTSACQIKQFEMRRVYDEGLLPKLYAAASRVLNIPEEDIKHETGRLFVAFVAGKGYQNLLSVLGRELRDFLNGLDNLHEFLRDTFPKIRPPSFFCVNESGSGITIEYRSQRQGFVPFFIGWMEEMSKVIYNTEMKITVSSICSIEALINLHKNLIMLHTNTIFELISVESDKMLVLFILGRKKLQRTDSQDEQTISSGMKLRGQMKFMQEWDALAFLGTPM</sequence>
<dbReference type="GO" id="GO:0008074">
    <property type="term" value="C:guanylate cyclase complex, soluble"/>
    <property type="evidence" value="ECO:0007669"/>
    <property type="project" value="TreeGrafter"/>
</dbReference>
<comment type="caution">
    <text evidence="6">The sequence shown here is derived from an EMBL/GenBank/DDBJ whole genome shotgun (WGS) entry which is preliminary data.</text>
</comment>
<name>A0A8T0DKX3_9TREM</name>
<dbReference type="Proteomes" id="UP000699462">
    <property type="component" value="Unassembled WGS sequence"/>
</dbReference>
<keyword evidence="7" id="KW-1185">Reference proteome</keyword>
<protein>
    <recommendedName>
        <fullName evidence="1">guanylate cyclase</fullName>
        <ecNumber evidence="1">4.6.1.2</ecNumber>
    </recommendedName>
</protein>
<dbReference type="InterPro" id="IPR011644">
    <property type="entry name" value="Heme_NO-bd"/>
</dbReference>
<dbReference type="Pfam" id="PF07700">
    <property type="entry name" value="HNOB"/>
    <property type="match status" value="1"/>
</dbReference>
<dbReference type="SUPFAM" id="SSF111126">
    <property type="entry name" value="Ligand-binding domain in the NO signalling and Golgi transport"/>
    <property type="match status" value="1"/>
</dbReference>
<dbReference type="EC" id="4.6.1.2" evidence="1"/>
<feature type="domain" description="Haem NO binding associated" evidence="5">
    <location>
        <begin position="181"/>
        <end position="247"/>
    </location>
</feature>
<dbReference type="Pfam" id="PF07701">
    <property type="entry name" value="HNOBA"/>
    <property type="match status" value="1"/>
</dbReference>
<dbReference type="GO" id="GO:0019826">
    <property type="term" value="F:oxygen sensor activity"/>
    <property type="evidence" value="ECO:0007669"/>
    <property type="project" value="TreeGrafter"/>
</dbReference>
<evidence type="ECO:0000313" key="6">
    <source>
        <dbReference type="EMBL" id="KAF8568555.1"/>
    </source>
</evidence>
<evidence type="ECO:0000313" key="7">
    <source>
        <dbReference type="Proteomes" id="UP000699462"/>
    </source>
</evidence>
<dbReference type="InterPro" id="IPR024096">
    <property type="entry name" value="NO_sig/Golgi_transp_ligand-bd"/>
</dbReference>
<dbReference type="GO" id="GO:0070026">
    <property type="term" value="F:nitric oxide binding"/>
    <property type="evidence" value="ECO:0007669"/>
    <property type="project" value="TreeGrafter"/>
</dbReference>
<proteinExistence type="predicted"/>
<dbReference type="PANTHER" id="PTHR45655">
    <property type="entry name" value="GUANYLATE CYCLASE SOLUBLE SUBUNIT BETA-2"/>
    <property type="match status" value="1"/>
</dbReference>
<feature type="domain" description="Heme NO-binding" evidence="4">
    <location>
        <begin position="2"/>
        <end position="164"/>
    </location>
</feature>
<dbReference type="GO" id="GO:0004383">
    <property type="term" value="F:guanylate cyclase activity"/>
    <property type="evidence" value="ECO:0007669"/>
    <property type="project" value="UniProtKB-EC"/>
</dbReference>
<dbReference type="Gene3D" id="3.90.1520.10">
    <property type="entry name" value="H-NOX domain"/>
    <property type="match status" value="1"/>
</dbReference>
<evidence type="ECO:0000256" key="1">
    <source>
        <dbReference type="ARBA" id="ARBA00012202"/>
    </source>
</evidence>
<evidence type="ECO:0000256" key="2">
    <source>
        <dbReference type="ARBA" id="ARBA00022741"/>
    </source>
</evidence>
<dbReference type="OrthoDB" id="6127067at2759"/>
<dbReference type="AlphaFoldDB" id="A0A8T0DKX3"/>
<dbReference type="InterPro" id="IPR038158">
    <property type="entry name" value="H-NOX_domain_sf"/>
</dbReference>
<accession>A0A8T0DKX3</accession>
<dbReference type="PANTHER" id="PTHR45655:SF10">
    <property type="entry name" value="SOLUBLE GUANYLATE CYCLASE 88E"/>
    <property type="match status" value="1"/>
</dbReference>
<gene>
    <name evidence="6" type="ORF">P879_02688</name>
</gene>
<dbReference type="GO" id="GO:0070482">
    <property type="term" value="P:response to oxygen levels"/>
    <property type="evidence" value="ECO:0007669"/>
    <property type="project" value="TreeGrafter"/>
</dbReference>
<keyword evidence="3" id="KW-0141">cGMP biosynthesis</keyword>